<dbReference type="EMBL" id="JAWDGP010005210">
    <property type="protein sequence ID" value="KAK3758799.1"/>
    <property type="molecule type" value="Genomic_DNA"/>
</dbReference>
<keyword evidence="2" id="KW-1185">Reference proteome</keyword>
<accession>A0AAE0YX50</accession>
<comment type="caution">
    <text evidence="1">The sequence shown here is derived from an EMBL/GenBank/DDBJ whole genome shotgun (WGS) entry which is preliminary data.</text>
</comment>
<proteinExistence type="predicted"/>
<sequence length="12" mass="1393">HRNQVVNLSVNL</sequence>
<evidence type="ECO:0000313" key="1">
    <source>
        <dbReference type="EMBL" id="KAK3758799.1"/>
    </source>
</evidence>
<name>A0AAE0YX50_9GAST</name>
<dbReference type="Proteomes" id="UP001283361">
    <property type="component" value="Unassembled WGS sequence"/>
</dbReference>
<organism evidence="1 2">
    <name type="scientific">Elysia crispata</name>
    <name type="common">lettuce slug</name>
    <dbReference type="NCBI Taxonomy" id="231223"/>
    <lineage>
        <taxon>Eukaryota</taxon>
        <taxon>Metazoa</taxon>
        <taxon>Spiralia</taxon>
        <taxon>Lophotrochozoa</taxon>
        <taxon>Mollusca</taxon>
        <taxon>Gastropoda</taxon>
        <taxon>Heterobranchia</taxon>
        <taxon>Euthyneura</taxon>
        <taxon>Panpulmonata</taxon>
        <taxon>Sacoglossa</taxon>
        <taxon>Placobranchoidea</taxon>
        <taxon>Plakobranchidae</taxon>
        <taxon>Elysia</taxon>
    </lineage>
</organism>
<evidence type="ECO:0000313" key="2">
    <source>
        <dbReference type="Proteomes" id="UP001283361"/>
    </source>
</evidence>
<feature type="non-terminal residue" evidence="1">
    <location>
        <position position="1"/>
    </location>
</feature>
<gene>
    <name evidence="1" type="ORF">RRG08_030610</name>
</gene>
<reference evidence="1" key="1">
    <citation type="journal article" date="2023" name="G3 (Bethesda)">
        <title>A reference genome for the long-term kleptoplast-retaining sea slug Elysia crispata morphotype clarki.</title>
        <authorList>
            <person name="Eastman K.E."/>
            <person name="Pendleton A.L."/>
            <person name="Shaikh M.A."/>
            <person name="Suttiyut T."/>
            <person name="Ogas R."/>
            <person name="Tomko P."/>
            <person name="Gavelis G."/>
            <person name="Widhalm J.R."/>
            <person name="Wisecaver J.H."/>
        </authorList>
    </citation>
    <scope>NUCLEOTIDE SEQUENCE</scope>
    <source>
        <strain evidence="1">ECLA1</strain>
    </source>
</reference>
<protein>
    <submittedName>
        <fullName evidence="1">Uncharacterized protein</fullName>
    </submittedName>
</protein>